<dbReference type="STRING" id="289003.SAMN05216190_10770"/>
<dbReference type="Proteomes" id="UP000198784">
    <property type="component" value="Unassembled WGS sequence"/>
</dbReference>
<feature type="transmembrane region" description="Helical" evidence="2">
    <location>
        <begin position="241"/>
        <end position="261"/>
    </location>
</feature>
<keyword evidence="2" id="KW-0812">Transmembrane</keyword>
<dbReference type="OrthoDB" id="7009097at2"/>
<evidence type="ECO:0000256" key="1">
    <source>
        <dbReference type="SAM" id="Coils"/>
    </source>
</evidence>
<keyword evidence="4" id="KW-1185">Reference proteome</keyword>
<evidence type="ECO:0000256" key="2">
    <source>
        <dbReference type="SAM" id="Phobius"/>
    </source>
</evidence>
<evidence type="ECO:0000313" key="4">
    <source>
        <dbReference type="Proteomes" id="UP000198784"/>
    </source>
</evidence>
<keyword evidence="2" id="KW-1133">Transmembrane helix</keyword>
<dbReference type="RefSeq" id="WP_090499247.1">
    <property type="nucleotide sequence ID" value="NZ_FOWX01000007.1"/>
</dbReference>
<organism evidence="3 4">
    <name type="scientific">Pseudomonas borbori</name>
    <dbReference type="NCBI Taxonomy" id="289003"/>
    <lineage>
        <taxon>Bacteria</taxon>
        <taxon>Pseudomonadati</taxon>
        <taxon>Pseudomonadota</taxon>
        <taxon>Gammaproteobacteria</taxon>
        <taxon>Pseudomonadales</taxon>
        <taxon>Pseudomonadaceae</taxon>
        <taxon>Pseudomonas</taxon>
    </lineage>
</organism>
<dbReference type="EMBL" id="FOWX01000007">
    <property type="protein sequence ID" value="SFP24953.1"/>
    <property type="molecule type" value="Genomic_DNA"/>
</dbReference>
<gene>
    <name evidence="3" type="ORF">SAMN05216190_10770</name>
</gene>
<dbReference type="AlphaFoldDB" id="A0A1I5NT47"/>
<sequence>MTDANAPQSAPDATAQAALEKTHPWADLAPEHFRLLRLAPLPVDRHTGARPLRFVQLGRVERHAKGQSLLRLSLHLPGVRLRKELNLLEVWIDHRSKEMRLGPEKGLLVEPANRGLGRFLLAQGIAWAQQHCAHYLVEGAALPAKDALSDDARLRRDHCLQAQGFDIEYLDPLQLKARYSAARVSVLHSDWHNDKVQIVDLLEAAAMLQQADQNLREQDVKLRKLESRLELFRREDSSLRFTIACLVAFCMFQAGLLIWMATR</sequence>
<proteinExistence type="predicted"/>
<keyword evidence="2" id="KW-0472">Membrane</keyword>
<accession>A0A1I5NT47</accession>
<name>A0A1I5NT47_9PSED</name>
<evidence type="ECO:0000313" key="3">
    <source>
        <dbReference type="EMBL" id="SFP24953.1"/>
    </source>
</evidence>
<protein>
    <submittedName>
        <fullName evidence="3">Uncharacterized protein</fullName>
    </submittedName>
</protein>
<keyword evidence="1" id="KW-0175">Coiled coil</keyword>
<reference evidence="4" key="1">
    <citation type="submission" date="2016-10" db="EMBL/GenBank/DDBJ databases">
        <authorList>
            <person name="Varghese N."/>
            <person name="Submissions S."/>
        </authorList>
    </citation>
    <scope>NUCLEOTIDE SEQUENCE [LARGE SCALE GENOMIC DNA]</scope>
    <source>
        <strain evidence="4">DSM 17834</strain>
    </source>
</reference>
<feature type="coiled-coil region" evidence="1">
    <location>
        <begin position="208"/>
        <end position="235"/>
    </location>
</feature>